<proteinExistence type="predicted"/>
<feature type="compositionally biased region" description="Pro residues" evidence="1">
    <location>
        <begin position="51"/>
        <end position="65"/>
    </location>
</feature>
<dbReference type="PANTHER" id="PTHR38360:SF1">
    <property type="entry name" value="F12P19.7"/>
    <property type="match status" value="1"/>
</dbReference>
<evidence type="ECO:0000256" key="1">
    <source>
        <dbReference type="SAM" id="MobiDB-lite"/>
    </source>
</evidence>
<feature type="chain" id="PRO_5035937146" evidence="2">
    <location>
        <begin position="20"/>
        <end position="471"/>
    </location>
</feature>
<gene>
    <name evidence="3" type="ORF">KP509_22G056700</name>
</gene>
<name>A0A8T2S7F9_CERRI</name>
<sequence length="471" mass="51941">MSPILRICILFVLFWNDKCINSSASLRGVPEWDLLFQKKSNQHQSFSGSPPIHPPRPGISNPLPPGGLSKSPSSKLPPSNSEHTPLAVVDSDAAFTLYHGRNFKVIQNLIFNFSYLLIQQGGDPGARDWNVNISVFQDPLVNFTLNTNSVVGFLELLGCASKLRGVPATFGSASTCVSQLIVQGTIPTFELEGDLFDHDSSTAKPAFQALLGSSNEESNLQNQSNFISFDAWSDRGPLQRAEWIKFLASFFDMEERANDVYNKIQSNYQCLNASSKGINISKPSVAWMTYSMASGIWTFSKESFKLQLISDAGGLNLDSYNMPSYFNMSIQSDVDVFHSVISSLDVVIDETHSTDPSEYTLDNVLASANITDSSNFSFLANKRLWRYDKRVGINNALDWTEGALAQPQIVLHDLIEVLYPSPDGGILDITYFRNIANGESVVNSTLAACPRTDLTSPLVPPNVFLHFHQSS</sequence>
<dbReference type="PANTHER" id="PTHR38360">
    <property type="entry name" value="OS03G0120000 PROTEIN"/>
    <property type="match status" value="1"/>
</dbReference>
<dbReference type="AlphaFoldDB" id="A0A8T2S7F9"/>
<feature type="region of interest" description="Disordered" evidence="1">
    <location>
        <begin position="42"/>
        <end position="83"/>
    </location>
</feature>
<comment type="caution">
    <text evidence="3">The sequence shown here is derived from an EMBL/GenBank/DDBJ whole genome shotgun (WGS) entry which is preliminary data.</text>
</comment>
<dbReference type="EMBL" id="CM035427">
    <property type="protein sequence ID" value="KAH7307387.1"/>
    <property type="molecule type" value="Genomic_DNA"/>
</dbReference>
<dbReference type="OMA" id="TWIWRIS"/>
<accession>A0A8T2S7F9</accession>
<dbReference type="SUPFAM" id="SSF53807">
    <property type="entry name" value="Helical backbone' metal receptor"/>
    <property type="match status" value="1"/>
</dbReference>
<reference evidence="3" key="1">
    <citation type="submission" date="2021-08" db="EMBL/GenBank/DDBJ databases">
        <title>WGS assembly of Ceratopteris richardii.</title>
        <authorList>
            <person name="Marchant D.B."/>
            <person name="Chen G."/>
            <person name="Jenkins J."/>
            <person name="Shu S."/>
            <person name="Leebens-Mack J."/>
            <person name="Grimwood J."/>
            <person name="Schmutz J."/>
            <person name="Soltis P."/>
            <person name="Soltis D."/>
            <person name="Chen Z.-H."/>
        </authorList>
    </citation>
    <scope>NUCLEOTIDE SEQUENCE</scope>
    <source>
        <strain evidence="3">Whitten #5841</strain>
        <tissue evidence="3">Leaf</tissue>
    </source>
</reference>
<dbReference type="OrthoDB" id="409848at2759"/>
<dbReference type="Proteomes" id="UP000825935">
    <property type="component" value="Chromosome 22"/>
</dbReference>
<dbReference type="Gene3D" id="3.40.50.1980">
    <property type="entry name" value="Nitrogenase molybdenum iron protein domain"/>
    <property type="match status" value="1"/>
</dbReference>
<keyword evidence="4" id="KW-1185">Reference proteome</keyword>
<feature type="signal peptide" evidence="2">
    <location>
        <begin position="1"/>
        <end position="19"/>
    </location>
</feature>
<organism evidence="3 4">
    <name type="scientific">Ceratopteris richardii</name>
    <name type="common">Triangle waterfern</name>
    <dbReference type="NCBI Taxonomy" id="49495"/>
    <lineage>
        <taxon>Eukaryota</taxon>
        <taxon>Viridiplantae</taxon>
        <taxon>Streptophyta</taxon>
        <taxon>Embryophyta</taxon>
        <taxon>Tracheophyta</taxon>
        <taxon>Polypodiopsida</taxon>
        <taxon>Polypodiidae</taxon>
        <taxon>Polypodiales</taxon>
        <taxon>Pteridineae</taxon>
        <taxon>Pteridaceae</taxon>
        <taxon>Parkerioideae</taxon>
        <taxon>Ceratopteris</taxon>
    </lineage>
</organism>
<protein>
    <submittedName>
        <fullName evidence="3">Uncharacterized protein</fullName>
    </submittedName>
</protein>
<evidence type="ECO:0000313" key="3">
    <source>
        <dbReference type="EMBL" id="KAH7307387.1"/>
    </source>
</evidence>
<keyword evidence="2" id="KW-0732">Signal</keyword>
<evidence type="ECO:0000313" key="4">
    <source>
        <dbReference type="Proteomes" id="UP000825935"/>
    </source>
</evidence>
<evidence type="ECO:0000256" key="2">
    <source>
        <dbReference type="SAM" id="SignalP"/>
    </source>
</evidence>
<feature type="compositionally biased region" description="Low complexity" evidence="1">
    <location>
        <begin position="66"/>
        <end position="81"/>
    </location>
</feature>